<reference evidence="4" key="1">
    <citation type="submission" date="2017-02" db="UniProtKB">
        <authorList>
            <consortium name="WormBaseParasite"/>
        </authorList>
    </citation>
    <scope>IDENTIFICATION</scope>
</reference>
<keyword evidence="3" id="KW-1185">Reference proteome</keyword>
<reference evidence="2 3" key="2">
    <citation type="submission" date="2018-11" db="EMBL/GenBank/DDBJ databases">
        <authorList>
            <consortium name="Pathogen Informatics"/>
        </authorList>
    </citation>
    <scope>NUCLEOTIDE SEQUENCE [LARGE SCALE GENOMIC DNA]</scope>
</reference>
<proteinExistence type="predicted"/>
<organism evidence="4">
    <name type="scientific">Anisakis simplex</name>
    <name type="common">Herring worm</name>
    <dbReference type="NCBI Taxonomy" id="6269"/>
    <lineage>
        <taxon>Eukaryota</taxon>
        <taxon>Metazoa</taxon>
        <taxon>Ecdysozoa</taxon>
        <taxon>Nematoda</taxon>
        <taxon>Chromadorea</taxon>
        <taxon>Rhabditida</taxon>
        <taxon>Spirurina</taxon>
        <taxon>Ascaridomorpha</taxon>
        <taxon>Ascaridoidea</taxon>
        <taxon>Anisakidae</taxon>
        <taxon>Anisakis</taxon>
        <taxon>Anisakis simplex complex</taxon>
    </lineage>
</organism>
<dbReference type="WBParaSite" id="ASIM_0002089901-mRNA-1">
    <property type="protein sequence ID" value="ASIM_0002089901-mRNA-1"/>
    <property type="gene ID" value="ASIM_0002089901"/>
</dbReference>
<dbReference type="Proteomes" id="UP000267096">
    <property type="component" value="Unassembled WGS sequence"/>
</dbReference>
<name>A0A0M3KIT0_ANISI</name>
<feature type="compositionally biased region" description="Polar residues" evidence="1">
    <location>
        <begin position="34"/>
        <end position="47"/>
    </location>
</feature>
<sequence length="172" mass="19075">MSQFFWQTALQNPAPQNEPHQNRVQNQSAVPSQNLTAPTMTTTSNQDDIGWSSIGLANNAPQQTNHSMQQPQQLNQQHFYTTTNNPSITASEYSSLASDPYGAAVLQGYSASSASGYQFAYQTPPNSQTEQLNYVVSGGYENAQNNNNKNNFYGISEEDSNTLYHNQVIYFC</sequence>
<feature type="region of interest" description="Disordered" evidence="1">
    <location>
        <begin position="34"/>
        <end position="73"/>
    </location>
</feature>
<evidence type="ECO:0000313" key="2">
    <source>
        <dbReference type="EMBL" id="VDK75686.1"/>
    </source>
</evidence>
<gene>
    <name evidence="2" type="ORF">ASIM_LOCUS20279</name>
</gene>
<protein>
    <submittedName>
        <fullName evidence="2 4">Uncharacterized protein</fullName>
    </submittedName>
</protein>
<feature type="compositionally biased region" description="Polar residues" evidence="1">
    <location>
        <begin position="55"/>
        <end position="73"/>
    </location>
</feature>
<dbReference type="EMBL" id="UYRR01039143">
    <property type="protein sequence ID" value="VDK75686.1"/>
    <property type="molecule type" value="Genomic_DNA"/>
</dbReference>
<evidence type="ECO:0000256" key="1">
    <source>
        <dbReference type="SAM" id="MobiDB-lite"/>
    </source>
</evidence>
<evidence type="ECO:0000313" key="3">
    <source>
        <dbReference type="Proteomes" id="UP000267096"/>
    </source>
</evidence>
<accession>A0A0M3KIT0</accession>
<evidence type="ECO:0000313" key="4">
    <source>
        <dbReference type="WBParaSite" id="ASIM_0002089901-mRNA-1"/>
    </source>
</evidence>
<dbReference type="AlphaFoldDB" id="A0A0M3KIT0"/>